<dbReference type="RefSeq" id="WP_272461890.1">
    <property type="nucleotide sequence ID" value="NZ_JAPFQL010000030.1"/>
</dbReference>
<sequence length="68" mass="7277">MTFDGRVIMHVAGLHAIGSLGAIRYLTSHIAQLFGEADADVSWSGIVRAEYIGLEIQAADLLSGPHAW</sequence>
<dbReference type="EMBL" id="JAPFQL010000030">
    <property type="protein sequence ID" value="MDC5697283.1"/>
    <property type="molecule type" value="Genomic_DNA"/>
</dbReference>
<keyword evidence="2" id="KW-1185">Reference proteome</keyword>
<evidence type="ECO:0000313" key="2">
    <source>
        <dbReference type="Proteomes" id="UP001150259"/>
    </source>
</evidence>
<comment type="caution">
    <text evidence="1">The sequence shown here is derived from an EMBL/GenBank/DDBJ whole genome shotgun (WGS) entry which is preliminary data.</text>
</comment>
<dbReference type="Proteomes" id="UP001150259">
    <property type="component" value="Unassembled WGS sequence"/>
</dbReference>
<organism evidence="1 2">
    <name type="scientific">Intrasporangium calvum</name>
    <dbReference type="NCBI Taxonomy" id="53358"/>
    <lineage>
        <taxon>Bacteria</taxon>
        <taxon>Bacillati</taxon>
        <taxon>Actinomycetota</taxon>
        <taxon>Actinomycetes</taxon>
        <taxon>Micrococcales</taxon>
        <taxon>Intrasporangiaceae</taxon>
        <taxon>Intrasporangium</taxon>
    </lineage>
</organism>
<accession>A0ABT5GGA0</accession>
<name>A0ABT5GGA0_9MICO</name>
<gene>
    <name evidence="1" type="ORF">OO014_08435</name>
</gene>
<protein>
    <submittedName>
        <fullName evidence="1">Uncharacterized protein</fullName>
    </submittedName>
</protein>
<reference evidence="1 2" key="1">
    <citation type="submission" date="2022-11" db="EMBL/GenBank/DDBJ databases">
        <title>Anaerobic phenanthrene biodegradation by a DNRA strain PheN6.</title>
        <authorList>
            <person name="Zhang Z."/>
        </authorList>
    </citation>
    <scope>NUCLEOTIDE SEQUENCE [LARGE SCALE GENOMIC DNA]</scope>
    <source>
        <strain evidence="1 2">PheN6</strain>
    </source>
</reference>
<evidence type="ECO:0000313" key="1">
    <source>
        <dbReference type="EMBL" id="MDC5697283.1"/>
    </source>
</evidence>
<proteinExistence type="predicted"/>